<dbReference type="Pfam" id="PF00563">
    <property type="entry name" value="EAL"/>
    <property type="match status" value="1"/>
</dbReference>
<reference evidence="5 6" key="1">
    <citation type="submission" date="2018-03" db="EMBL/GenBank/DDBJ databases">
        <title>Complete genome sequence of Thauera aromatica, a model organism for studying aromatic compound degradation under denitrifying conditions.</title>
        <authorList>
            <person name="Lo H.-Y."/>
            <person name="Goris T."/>
            <person name="Boll M."/>
            <person name="Mueller J.A."/>
        </authorList>
    </citation>
    <scope>NUCLEOTIDE SEQUENCE [LARGE SCALE GENOMIC DNA]</scope>
    <source>
        <strain evidence="5 6">K172</strain>
    </source>
</reference>
<dbReference type="Pfam" id="PF16448">
    <property type="entry name" value="LapD_MoxY_N"/>
    <property type="match status" value="1"/>
</dbReference>
<evidence type="ECO:0000259" key="3">
    <source>
        <dbReference type="PROSITE" id="PS50885"/>
    </source>
</evidence>
<keyword evidence="6" id="KW-1185">Reference proteome</keyword>
<dbReference type="GO" id="GO:0007165">
    <property type="term" value="P:signal transduction"/>
    <property type="evidence" value="ECO:0007669"/>
    <property type="project" value="InterPro"/>
</dbReference>
<dbReference type="Gene3D" id="3.30.110.200">
    <property type="match status" value="1"/>
</dbReference>
<dbReference type="InterPro" id="IPR029787">
    <property type="entry name" value="Nucleotide_cyclase"/>
</dbReference>
<gene>
    <name evidence="5" type="ORF">Tharo_2801</name>
</gene>
<dbReference type="PANTHER" id="PTHR33121:SF23">
    <property type="entry name" value="CYCLIC DI-GMP PHOSPHODIESTERASE PDEB"/>
    <property type="match status" value="1"/>
</dbReference>
<dbReference type="KEGG" id="tak:Tharo_2801"/>
<dbReference type="SUPFAM" id="SSF141868">
    <property type="entry name" value="EAL domain-like"/>
    <property type="match status" value="1"/>
</dbReference>
<dbReference type="PROSITE" id="PS50887">
    <property type="entry name" value="GGDEF"/>
    <property type="match status" value="1"/>
</dbReference>
<dbReference type="Gene3D" id="6.20.270.20">
    <property type="entry name" value="LapD/MoxY periplasmic domain"/>
    <property type="match status" value="1"/>
</dbReference>
<keyword evidence="1" id="KW-1133">Transmembrane helix</keyword>
<dbReference type="Gene3D" id="3.20.20.450">
    <property type="entry name" value="EAL domain"/>
    <property type="match status" value="1"/>
</dbReference>
<dbReference type="CDD" id="cd01948">
    <property type="entry name" value="EAL"/>
    <property type="match status" value="1"/>
</dbReference>
<dbReference type="GO" id="GO:0016020">
    <property type="term" value="C:membrane"/>
    <property type="evidence" value="ECO:0007669"/>
    <property type="project" value="InterPro"/>
</dbReference>
<dbReference type="Gene3D" id="3.30.70.270">
    <property type="match status" value="1"/>
</dbReference>
<dbReference type="InterPro" id="IPR003660">
    <property type="entry name" value="HAMP_dom"/>
</dbReference>
<dbReference type="PANTHER" id="PTHR33121">
    <property type="entry name" value="CYCLIC DI-GMP PHOSPHODIESTERASE PDEF"/>
    <property type="match status" value="1"/>
</dbReference>
<dbReference type="SUPFAM" id="SSF55073">
    <property type="entry name" value="Nucleotide cyclase"/>
    <property type="match status" value="1"/>
</dbReference>
<keyword evidence="1" id="KW-0472">Membrane</keyword>
<evidence type="ECO:0000313" key="6">
    <source>
        <dbReference type="Proteomes" id="UP000241885"/>
    </source>
</evidence>
<proteinExistence type="predicted"/>
<dbReference type="InterPro" id="IPR001633">
    <property type="entry name" value="EAL_dom"/>
</dbReference>
<dbReference type="PROSITE" id="PS50885">
    <property type="entry name" value="HAMP"/>
    <property type="match status" value="1"/>
</dbReference>
<dbReference type="NCBIfam" id="TIGR00254">
    <property type="entry name" value="GGDEF"/>
    <property type="match status" value="1"/>
</dbReference>
<dbReference type="InterPro" id="IPR050706">
    <property type="entry name" value="Cyclic-di-GMP_PDE-like"/>
</dbReference>
<evidence type="ECO:0000256" key="1">
    <source>
        <dbReference type="SAM" id="Phobius"/>
    </source>
</evidence>
<feature type="domain" description="HAMP" evidence="3">
    <location>
        <begin position="170"/>
        <end position="221"/>
    </location>
</feature>
<dbReference type="EMBL" id="CP028339">
    <property type="protein sequence ID" value="AVR89683.1"/>
    <property type="molecule type" value="Genomic_DNA"/>
</dbReference>
<accession>A0A2R4BR54</accession>
<dbReference type="Proteomes" id="UP000241885">
    <property type="component" value="Chromosome"/>
</dbReference>
<evidence type="ECO:0000259" key="2">
    <source>
        <dbReference type="PROSITE" id="PS50883"/>
    </source>
</evidence>
<feature type="domain" description="EAL" evidence="2">
    <location>
        <begin position="404"/>
        <end position="645"/>
    </location>
</feature>
<feature type="domain" description="GGDEF" evidence="4">
    <location>
        <begin position="263"/>
        <end position="394"/>
    </location>
</feature>
<dbReference type="InterPro" id="IPR043128">
    <property type="entry name" value="Rev_trsase/Diguanyl_cyclase"/>
</dbReference>
<feature type="transmembrane region" description="Helical" evidence="1">
    <location>
        <begin position="7"/>
        <end position="30"/>
    </location>
</feature>
<dbReference type="SMART" id="SM00304">
    <property type="entry name" value="HAMP"/>
    <property type="match status" value="1"/>
</dbReference>
<keyword evidence="5" id="KW-0675">Receptor</keyword>
<dbReference type="InterPro" id="IPR000160">
    <property type="entry name" value="GGDEF_dom"/>
</dbReference>
<dbReference type="InterPro" id="IPR032244">
    <property type="entry name" value="LapD_MoxY_N"/>
</dbReference>
<dbReference type="InterPro" id="IPR042461">
    <property type="entry name" value="LapD_MoxY_peri_C"/>
</dbReference>
<dbReference type="GO" id="GO:0071111">
    <property type="term" value="F:cyclic-guanylate-specific phosphodiesterase activity"/>
    <property type="evidence" value="ECO:0007669"/>
    <property type="project" value="InterPro"/>
</dbReference>
<dbReference type="SMART" id="SM00267">
    <property type="entry name" value="GGDEF"/>
    <property type="match status" value="1"/>
</dbReference>
<evidence type="ECO:0000259" key="4">
    <source>
        <dbReference type="PROSITE" id="PS50887"/>
    </source>
</evidence>
<dbReference type="OrthoDB" id="5894408at2"/>
<keyword evidence="1" id="KW-0812">Transmembrane</keyword>
<dbReference type="AlphaFoldDB" id="A0A2R4BR54"/>
<sequence>MSLIKQLWIGIAIVMSIAFGASFVVSTLSARHYLEQQLYVKNLDNAGSLALSLSQMPKDAVTVELQIAAQFDAGHYRLIRLVAPSGEIIVEREYADERFGAPGWFVRLIPIRARPGIAQVQDGWRQFGTLTLESHSRYAYESLWQGTLQLLAWFVAGAVLTGLVGTLLIKHITRPLGRVVDQAEAIGGRRFITIDEPSTTEFRSVVRAMNALSERVRTMLADESRRLEALRRQAHHDELTGLVNRSQFLNLVDAALSREDAAAGGSLMMVRLGDLGQLNRQFGHQETDRLLRELAACVQAVADAHPGWEAGRLNASDFALLASGQGDPDAVVHPLAEQLHALRERWRDTTSLRLPIGAAAYYPNERHGNLLARADAALAAAELTGDDAASIAPPSIGAPLHSNLDDWRQTILEALEQHGVRLALYPVVTTGAPEGRLLHHEAPMRLFIDDNWQNAGYFMPQAARLGLLGQLDGAVLAGALGQIARDGTPLGINLSAEALCDPAFRSQLVDELQAQPDAARKLWIEFTEHDIVRHQSEFNSLCAALKPLGCKLGIEHVGRRFSQISDLHALGIDYLKINRALVRGIETDIGNQSFLRGLCTVAHAIGLIVIAEGVSTEGEREALSGLGVDGVTGPLLGNDGMAPPE</sequence>
<dbReference type="PROSITE" id="PS50883">
    <property type="entry name" value="EAL"/>
    <property type="match status" value="1"/>
</dbReference>
<name>A0A2R4BR54_THAAR</name>
<dbReference type="SMART" id="SM00052">
    <property type="entry name" value="EAL"/>
    <property type="match status" value="1"/>
</dbReference>
<dbReference type="RefSeq" id="WP_107221754.1">
    <property type="nucleotide sequence ID" value="NZ_CP028339.1"/>
</dbReference>
<dbReference type="Pfam" id="PF00990">
    <property type="entry name" value="GGDEF"/>
    <property type="match status" value="1"/>
</dbReference>
<dbReference type="Pfam" id="PF00672">
    <property type="entry name" value="HAMP"/>
    <property type="match status" value="1"/>
</dbReference>
<evidence type="ECO:0000313" key="5">
    <source>
        <dbReference type="EMBL" id="AVR89683.1"/>
    </source>
</evidence>
<dbReference type="InterPro" id="IPR035919">
    <property type="entry name" value="EAL_sf"/>
</dbReference>
<organism evidence="5 6">
    <name type="scientific">Thauera aromatica K172</name>
    <dbReference type="NCBI Taxonomy" id="44139"/>
    <lineage>
        <taxon>Bacteria</taxon>
        <taxon>Pseudomonadati</taxon>
        <taxon>Pseudomonadota</taxon>
        <taxon>Betaproteobacteria</taxon>
        <taxon>Rhodocyclales</taxon>
        <taxon>Zoogloeaceae</taxon>
        <taxon>Thauera</taxon>
    </lineage>
</organism>
<protein>
    <submittedName>
        <fullName evidence="5">Membrane bound c-di-GMP receptor LapD</fullName>
    </submittedName>
</protein>